<dbReference type="Proteomes" id="UP000502508">
    <property type="component" value="Chromosome"/>
</dbReference>
<dbReference type="KEGG" id="pfla:Pflav_045270"/>
<proteinExistence type="predicted"/>
<accession>A0A6F8XWE9</accession>
<name>A0A6F8XWE9_9ACTN</name>
<gene>
    <name evidence="1" type="ORF">Pflav_045270</name>
</gene>
<keyword evidence="2" id="KW-1185">Reference proteome</keyword>
<evidence type="ECO:0000313" key="2">
    <source>
        <dbReference type="Proteomes" id="UP000502508"/>
    </source>
</evidence>
<reference evidence="1 2" key="2">
    <citation type="submission" date="2020-03" db="EMBL/GenBank/DDBJ databases">
        <authorList>
            <person name="Ichikawa N."/>
            <person name="Kimura A."/>
            <person name="Kitahashi Y."/>
            <person name="Uohara A."/>
        </authorList>
    </citation>
    <scope>NUCLEOTIDE SEQUENCE [LARGE SCALE GENOMIC DNA]</scope>
    <source>
        <strain evidence="1 2">NBRC 107702</strain>
    </source>
</reference>
<dbReference type="RefSeq" id="WP_173037725.1">
    <property type="nucleotide sequence ID" value="NZ_AP022870.1"/>
</dbReference>
<dbReference type="AlphaFoldDB" id="A0A6F8XWE9"/>
<dbReference type="EMBL" id="AP022870">
    <property type="protein sequence ID" value="BCB78117.1"/>
    <property type="molecule type" value="Genomic_DNA"/>
</dbReference>
<protein>
    <submittedName>
        <fullName evidence="1">Uncharacterized protein</fullName>
    </submittedName>
</protein>
<sequence>MIGNIHGRGEELLAALDQVTVAATAAATFDELTRELEALYQAETVLMPRSYMAAPRQMDPDATVVLSRDDLAAAVLRGAHPAILRATVRRPTLH</sequence>
<evidence type="ECO:0000313" key="1">
    <source>
        <dbReference type="EMBL" id="BCB78117.1"/>
    </source>
</evidence>
<organism evidence="1 2">
    <name type="scientific">Phytohabitans flavus</name>
    <dbReference type="NCBI Taxonomy" id="1076124"/>
    <lineage>
        <taxon>Bacteria</taxon>
        <taxon>Bacillati</taxon>
        <taxon>Actinomycetota</taxon>
        <taxon>Actinomycetes</taxon>
        <taxon>Micromonosporales</taxon>
        <taxon>Micromonosporaceae</taxon>
    </lineage>
</organism>
<reference evidence="1 2" key="1">
    <citation type="submission" date="2020-03" db="EMBL/GenBank/DDBJ databases">
        <title>Whole genome shotgun sequence of Phytohabitans flavus NBRC 107702.</title>
        <authorList>
            <person name="Komaki H."/>
            <person name="Tamura T."/>
        </authorList>
    </citation>
    <scope>NUCLEOTIDE SEQUENCE [LARGE SCALE GENOMIC DNA]</scope>
    <source>
        <strain evidence="1 2">NBRC 107702</strain>
    </source>
</reference>